<sequence length="311" mass="32358">MMDLLTQGFLTSLLLGAIVAGVPLLLTGLGEQLSEKAGVLNIGLEGMMLTGAYLGFYIAWQSQSMSLGLLAGAAGGVIIAMLMAGLCVWLRLNQIVIGIALTLGAEGATALLHYLQFSRTYPRLGGIDTLALPLLSHIPFIGRVLFNQPPVVYLAVACVALFAAVYRHTNLGLYLQAAGDKPAALDAAGVNVLWTRTLAVLVTGAMAGLGGAFMSQVGAGIFVPFMTQGNGFIGIVLAMLARGKPLWVLGGALLFGACLSLTTALQVLGVDVPTDVIQMLPFMAVMLVLIIFGRRASLPDALGTAYVRGAR</sequence>
<dbReference type="EMBL" id="WUBS01000018">
    <property type="protein sequence ID" value="NDL65445.1"/>
    <property type="molecule type" value="Genomic_DNA"/>
</dbReference>
<comment type="caution">
    <text evidence="7">The sequence shown here is derived from an EMBL/GenBank/DDBJ whole genome shotgun (WGS) entry which is preliminary data.</text>
</comment>
<feature type="transmembrane region" description="Helical" evidence="6">
    <location>
        <begin position="37"/>
        <end position="60"/>
    </location>
</feature>
<proteinExistence type="predicted"/>
<dbReference type="Pfam" id="PF02653">
    <property type="entry name" value="BPD_transp_2"/>
    <property type="match status" value="1"/>
</dbReference>
<evidence type="ECO:0000313" key="8">
    <source>
        <dbReference type="Proteomes" id="UP000461443"/>
    </source>
</evidence>
<feature type="transmembrane region" description="Helical" evidence="6">
    <location>
        <begin position="95"/>
        <end position="115"/>
    </location>
</feature>
<name>A0A845SX26_9GAMM</name>
<reference evidence="7 8" key="1">
    <citation type="submission" date="2019-12" db="EMBL/GenBank/DDBJ databases">
        <authorList>
            <person name="Lee S.D."/>
        </authorList>
    </citation>
    <scope>NUCLEOTIDE SEQUENCE [LARGE SCALE GENOMIC DNA]</scope>
    <source>
        <strain evidence="7 8">SAP-6</strain>
    </source>
</reference>
<dbReference type="GO" id="GO:0022857">
    <property type="term" value="F:transmembrane transporter activity"/>
    <property type="evidence" value="ECO:0007669"/>
    <property type="project" value="InterPro"/>
</dbReference>
<evidence type="ECO:0000256" key="3">
    <source>
        <dbReference type="ARBA" id="ARBA00022692"/>
    </source>
</evidence>
<dbReference type="PANTHER" id="PTHR43370:SF2">
    <property type="entry name" value="ABC TRANSPORTER PERMEASE PROTEIN"/>
    <property type="match status" value="1"/>
</dbReference>
<gene>
    <name evidence="7" type="ORF">GRH90_22175</name>
</gene>
<feature type="transmembrane region" description="Helical" evidence="6">
    <location>
        <begin position="276"/>
        <end position="293"/>
    </location>
</feature>
<dbReference type="PANTHER" id="PTHR43370">
    <property type="entry name" value="SUGAR ABC TRANSPORTER INTEGRAL MEMBRANE PROTEIN-RELATED"/>
    <property type="match status" value="1"/>
</dbReference>
<dbReference type="RefSeq" id="WP_162368150.1">
    <property type="nucleotide sequence ID" value="NZ_WUBS01000018.1"/>
</dbReference>
<accession>A0A845SX26</accession>
<dbReference type="CDD" id="cd06580">
    <property type="entry name" value="TM_PBP1_transp_TpRbsC_like"/>
    <property type="match status" value="1"/>
</dbReference>
<keyword evidence="5 6" id="KW-0472">Membrane</keyword>
<feature type="transmembrane region" description="Helical" evidence="6">
    <location>
        <begin position="190"/>
        <end position="213"/>
    </location>
</feature>
<evidence type="ECO:0000313" key="7">
    <source>
        <dbReference type="EMBL" id="NDL65445.1"/>
    </source>
</evidence>
<organism evidence="7 8">
    <name type="scientific">Acerihabitans arboris</name>
    <dbReference type="NCBI Taxonomy" id="2691583"/>
    <lineage>
        <taxon>Bacteria</taxon>
        <taxon>Pseudomonadati</taxon>
        <taxon>Pseudomonadota</taxon>
        <taxon>Gammaproteobacteria</taxon>
        <taxon>Enterobacterales</taxon>
        <taxon>Pectobacteriaceae</taxon>
        <taxon>Acerihabitans</taxon>
    </lineage>
</organism>
<keyword evidence="4 6" id="KW-1133">Transmembrane helix</keyword>
<feature type="transmembrane region" description="Helical" evidence="6">
    <location>
        <begin position="219"/>
        <end position="240"/>
    </location>
</feature>
<dbReference type="Proteomes" id="UP000461443">
    <property type="component" value="Unassembled WGS sequence"/>
</dbReference>
<feature type="transmembrane region" description="Helical" evidence="6">
    <location>
        <begin position="247"/>
        <end position="270"/>
    </location>
</feature>
<reference evidence="7 8" key="2">
    <citation type="submission" date="2020-02" db="EMBL/GenBank/DDBJ databases">
        <title>The new genus of Enterobacteriales.</title>
        <authorList>
            <person name="Kim I.S."/>
        </authorList>
    </citation>
    <scope>NUCLEOTIDE SEQUENCE [LARGE SCALE GENOMIC DNA]</scope>
    <source>
        <strain evidence="7 8">SAP-6</strain>
    </source>
</reference>
<evidence type="ECO:0000256" key="6">
    <source>
        <dbReference type="SAM" id="Phobius"/>
    </source>
</evidence>
<evidence type="ECO:0000256" key="4">
    <source>
        <dbReference type="ARBA" id="ARBA00022989"/>
    </source>
</evidence>
<evidence type="ECO:0000256" key="1">
    <source>
        <dbReference type="ARBA" id="ARBA00004429"/>
    </source>
</evidence>
<dbReference type="GO" id="GO:0005886">
    <property type="term" value="C:plasma membrane"/>
    <property type="evidence" value="ECO:0007669"/>
    <property type="project" value="UniProtKB-SubCell"/>
</dbReference>
<protein>
    <submittedName>
        <fullName evidence="7">ABC transporter permease</fullName>
    </submittedName>
</protein>
<dbReference type="InterPro" id="IPR001851">
    <property type="entry name" value="ABC_transp_permease"/>
</dbReference>
<comment type="subcellular location">
    <subcellularLocation>
        <location evidence="1">Cell inner membrane</location>
        <topology evidence="1">Multi-pass membrane protein</topology>
    </subcellularLocation>
</comment>
<keyword evidence="2" id="KW-1003">Cell membrane</keyword>
<feature type="transmembrane region" description="Helical" evidence="6">
    <location>
        <begin position="152"/>
        <end position="169"/>
    </location>
</feature>
<dbReference type="AlphaFoldDB" id="A0A845SX26"/>
<feature type="transmembrane region" description="Helical" evidence="6">
    <location>
        <begin position="67"/>
        <end position="89"/>
    </location>
</feature>
<keyword evidence="8" id="KW-1185">Reference proteome</keyword>
<keyword evidence="3 6" id="KW-0812">Transmembrane</keyword>
<evidence type="ECO:0000256" key="2">
    <source>
        <dbReference type="ARBA" id="ARBA00022475"/>
    </source>
</evidence>
<evidence type="ECO:0000256" key="5">
    <source>
        <dbReference type="ARBA" id="ARBA00023136"/>
    </source>
</evidence>